<dbReference type="EMBL" id="JAPTHD010000004">
    <property type="protein sequence ID" value="MDV5824267.1"/>
    <property type="molecule type" value="Genomic_DNA"/>
</dbReference>
<evidence type="ECO:0000256" key="5">
    <source>
        <dbReference type="SAM" id="Phobius"/>
    </source>
</evidence>
<dbReference type="Proteomes" id="UP001185984">
    <property type="component" value="Unassembled WGS sequence"/>
</dbReference>
<evidence type="ECO:0000313" key="8">
    <source>
        <dbReference type="Proteomes" id="UP001185984"/>
    </source>
</evidence>
<sequence length="1414" mass="148392">MAQDDTPPPAPQAGEPAIDAPTETIVVREKRPLWQKIAIGVAGVVVGLLLLVGVLLLGLNTQPGKKFLIRQIAALQMESGMQIEVGRIDGSIYSDMVIHDLILRDPKGVFAVSPRVHVVWKPFHYLNNHISVSLLETPLVVLARSPQFNVTESDPNAPILPDLDIDVDRLKIGKFVLARPVIGQKREIAIDGVTHIADGRAQLEASALVDSGDRLQAKLDAVPEQNRLAMSGTLTAPKGGVIAAMSGLTDGMTATLDGKGTWQAWNGRIVATSPKGELANIALAARDGNFTAKGPLRPGLVFAGTVDRLTAPQLDVDLFAGLNERRVNLKGSVRSPAMTADVQGLVDLAESKFSGLRINAALLTPGAIMEKVKGRDVRASIILDGPMATPFIDYDISAKSIAFDATGIENLKASGRAVIDADRIRIPVNATASRVTGLNAAAGGLLQNLRVKGDFAYAAGKLISDNLKIDSDKVDATAIVLADLDNAIYRGALKGRVNDYRIDGVGIVNLNTDVELVPGPNGGFGLAGRFGVRTARWENASVRDFLGGNAVMSGRIGMTPEGKFTLAGLKGAAPNFTIQSGSGSYDTDGQIAFDATASSKQYGPLALTVRGTVERPQAVLRAARPNVGVQLTDVVAKLNGEAAGYRLEATGGSPYGPFFANVLIRTAQGPLTIDVTKARFAGVDMNGRIQQSAAGPFTGRLDMNGSGITGAVRLAAVGKVQGVDVNANATNARLPGDADIIIGRAIVNASILLTDQPQIRADAQIGNAAYGAYVVRKARAKLDYQGGRGKAQLVADGSSGVPFSVAVNAALRPDLYAVALQGKAANIDFRLAKPAIIRSETGGYRLEPATLVLPQGKVDLAGRFGDVTAMQARFKDFDLAIANMAAPGLGVSGRATGTLDYNQAGSAFPTATTRLAISDFRRSSLTAVSDPVSMNIEGKLSSAGGDMRGLIRRGNSTLGRFIATLAPPGAGASWSEQLQNAPLGGGIRYAGPADVLFSFAGLADQQLTGGLAVAADFSGRLSAPRLNGVVRANSLTYENESFGTRVTQMRLDGRFTNDHLEIRDFSGRAGDGTVQATGDVGLAADSGFPMNIAIKLDRARLARSEAITSVVSGTLNITNSAANGGLIKGDLRLPETRYRVAWQGGTEIRQLTGVRRKGEGTDLLDQRLADRKAAAAPKPWKLDIRVRADNEIYVTGMGLDSEWKTDMRVTGTATNPRVVGEVEVIRGRYSFSGHQFELEQGLISFNGPMTNPTLQITAETQIDTVSAGIRVTGSAQQPDISFISTPTLPQDEILARILFGDNVANLSAVQAVQLAAALNGLRGGSGGLNPMGKLQGATGLDRIGIVGGDEATGRGTSLAVGQHISNNIYVEVITDSKGFTATQLEIALSKTLSLLSKTGTNAGSSANLRYSKDY</sequence>
<keyword evidence="8" id="KW-1185">Reference proteome</keyword>
<comment type="caution">
    <text evidence="7">The sequence shown here is derived from an EMBL/GenBank/DDBJ whole genome shotgun (WGS) entry which is preliminary data.</text>
</comment>
<feature type="domain" description="Translocation and assembly module TamB C-terminal" evidence="6">
    <location>
        <begin position="1065"/>
        <end position="1414"/>
    </location>
</feature>
<proteinExistence type="predicted"/>
<dbReference type="InterPro" id="IPR007452">
    <property type="entry name" value="TamB_C"/>
</dbReference>
<feature type="transmembrane region" description="Helical" evidence="5">
    <location>
        <begin position="37"/>
        <end position="59"/>
    </location>
</feature>
<name>A0ABU3ZY56_9SPHN</name>
<evidence type="ECO:0000256" key="2">
    <source>
        <dbReference type="ARBA" id="ARBA00022692"/>
    </source>
</evidence>
<dbReference type="Pfam" id="PF04357">
    <property type="entry name" value="TamB"/>
    <property type="match status" value="1"/>
</dbReference>
<evidence type="ECO:0000256" key="1">
    <source>
        <dbReference type="ARBA" id="ARBA00004167"/>
    </source>
</evidence>
<protein>
    <submittedName>
        <fullName evidence="7">Translocation/assembly module TamB domain-containing protein</fullName>
    </submittedName>
</protein>
<gene>
    <name evidence="7" type="ORF">O0R41_11725</name>
</gene>
<dbReference type="RefSeq" id="WP_317517040.1">
    <property type="nucleotide sequence ID" value="NZ_JAPTHD010000004.1"/>
</dbReference>
<evidence type="ECO:0000256" key="4">
    <source>
        <dbReference type="ARBA" id="ARBA00023136"/>
    </source>
</evidence>
<evidence type="ECO:0000313" key="7">
    <source>
        <dbReference type="EMBL" id="MDV5824267.1"/>
    </source>
</evidence>
<keyword evidence="4 5" id="KW-0472">Membrane</keyword>
<reference evidence="8" key="1">
    <citation type="journal article" date="2022" name="J Environ Chem Eng">
        <title>Biodegradation of petroleum oil using a constructed nonpathogenic and heavy metal-tolerant bacterial consortium isolated from marine sponges.</title>
        <authorList>
            <person name="Dechsakulwatana C."/>
            <person name="Rungsihiranrut A."/>
            <person name="Muangchinda C."/>
            <person name="Ningthoujam R."/>
            <person name="Klankeo P."/>
            <person name="Pinyakong O."/>
        </authorList>
    </citation>
    <scope>NUCLEOTIDE SEQUENCE [LARGE SCALE GENOMIC DNA]</scope>
    <source>
        <strain evidence="8">MO2-4</strain>
    </source>
</reference>
<organism evidence="7 8">
    <name type="scientific">Sphingobium naphthae</name>
    <dbReference type="NCBI Taxonomy" id="1886786"/>
    <lineage>
        <taxon>Bacteria</taxon>
        <taxon>Pseudomonadati</taxon>
        <taxon>Pseudomonadota</taxon>
        <taxon>Alphaproteobacteria</taxon>
        <taxon>Sphingomonadales</taxon>
        <taxon>Sphingomonadaceae</taxon>
        <taxon>Sphingobium</taxon>
    </lineage>
</organism>
<dbReference type="PANTHER" id="PTHR36985">
    <property type="entry name" value="TRANSLOCATION AND ASSEMBLY MODULE SUBUNIT TAMB"/>
    <property type="match status" value="1"/>
</dbReference>
<accession>A0ABU3ZY56</accession>
<keyword evidence="3 5" id="KW-1133">Transmembrane helix</keyword>
<evidence type="ECO:0000256" key="3">
    <source>
        <dbReference type="ARBA" id="ARBA00022989"/>
    </source>
</evidence>
<evidence type="ECO:0000259" key="6">
    <source>
        <dbReference type="Pfam" id="PF04357"/>
    </source>
</evidence>
<dbReference type="PANTHER" id="PTHR36985:SF1">
    <property type="entry name" value="TRANSLOCATION AND ASSEMBLY MODULE SUBUNIT TAMB"/>
    <property type="match status" value="1"/>
</dbReference>
<comment type="subcellular location">
    <subcellularLocation>
        <location evidence="1">Membrane</location>
        <topology evidence="1">Single-pass membrane protein</topology>
    </subcellularLocation>
</comment>
<keyword evidence="2 5" id="KW-0812">Transmembrane</keyword>